<evidence type="ECO:0000256" key="6">
    <source>
        <dbReference type="ARBA" id="ARBA00022989"/>
    </source>
</evidence>
<keyword evidence="6 13" id="KW-1133">Transmembrane helix</keyword>
<dbReference type="KEGG" id="scou:SCORR_v1c01510"/>
<dbReference type="Pfam" id="PF01066">
    <property type="entry name" value="CDP-OH_P_transf"/>
    <property type="match status" value="1"/>
</dbReference>
<reference evidence="14 15" key="1">
    <citation type="submission" date="2017-07" db="EMBL/GenBank/DDBJ databases">
        <title>Complete genome sequence of Spiroplasma corruscae EC-1 (DSM 19793).</title>
        <authorList>
            <person name="Tsai Y.-M."/>
            <person name="Lo W.-S."/>
            <person name="Kuo C.-H."/>
        </authorList>
    </citation>
    <scope>NUCLEOTIDE SEQUENCE [LARGE SCALE GENOMIC DNA]</scope>
    <source>
        <strain evidence="14 15">EC-1</strain>
    </source>
</reference>
<dbReference type="Gene3D" id="1.20.120.1760">
    <property type="match status" value="1"/>
</dbReference>
<dbReference type="InterPro" id="IPR000462">
    <property type="entry name" value="CDP-OH_P_trans"/>
</dbReference>
<proteinExistence type="inferred from homology"/>
<dbReference type="InterPro" id="IPR050324">
    <property type="entry name" value="CDP-alcohol_PTase-I"/>
</dbReference>
<dbReference type="RefSeq" id="WP_094048203.1">
    <property type="nucleotide sequence ID" value="NZ_CP022535.1"/>
</dbReference>
<evidence type="ECO:0000256" key="12">
    <source>
        <dbReference type="RuleBase" id="RU003750"/>
    </source>
</evidence>
<dbReference type="PROSITE" id="PS00379">
    <property type="entry name" value="CDP_ALCOHOL_P_TRANSF"/>
    <property type="match status" value="1"/>
</dbReference>
<dbReference type="InterPro" id="IPR048254">
    <property type="entry name" value="CDP_ALCOHOL_P_TRANSF_CS"/>
</dbReference>
<evidence type="ECO:0000256" key="7">
    <source>
        <dbReference type="ARBA" id="ARBA00023098"/>
    </source>
</evidence>
<evidence type="ECO:0000256" key="13">
    <source>
        <dbReference type="SAM" id="Phobius"/>
    </source>
</evidence>
<comment type="subcellular location">
    <subcellularLocation>
        <location evidence="1">Membrane</location>
        <topology evidence="1">Multi-pass membrane protein</topology>
    </subcellularLocation>
</comment>
<keyword evidence="3" id="KW-0444">Lipid biosynthesis</keyword>
<keyword evidence="7" id="KW-0443">Lipid metabolism</keyword>
<evidence type="ECO:0000256" key="8">
    <source>
        <dbReference type="ARBA" id="ARBA00023136"/>
    </source>
</evidence>
<feature type="transmembrane region" description="Helical" evidence="13">
    <location>
        <begin position="180"/>
        <end position="200"/>
    </location>
</feature>
<dbReference type="InterPro" id="IPR004570">
    <property type="entry name" value="Phosphatidylglycerol_P_synth"/>
</dbReference>
<dbReference type="PANTHER" id="PTHR14269">
    <property type="entry name" value="CDP-DIACYLGLYCEROL--GLYCEROL-3-PHOSPHATE 3-PHOSPHATIDYLTRANSFERASE-RELATED"/>
    <property type="match status" value="1"/>
</dbReference>
<dbReference type="GO" id="GO:0046474">
    <property type="term" value="P:glycerophospholipid biosynthetic process"/>
    <property type="evidence" value="ECO:0007669"/>
    <property type="project" value="TreeGrafter"/>
</dbReference>
<gene>
    <name evidence="14" type="primary">pgsA</name>
    <name evidence="14" type="ORF">SCORR_v1c01510</name>
</gene>
<protein>
    <recommendedName>
        <fullName evidence="11">CDP-diacylglycerol--glycerol-3-phosphate 3-phosphatidyltransferase</fullName>
        <ecNumber evidence="11">2.7.8.5</ecNumber>
    </recommendedName>
</protein>
<accession>A0A222EN31</accession>
<name>A0A222EN31_9MOLU</name>
<evidence type="ECO:0000256" key="5">
    <source>
        <dbReference type="ARBA" id="ARBA00022692"/>
    </source>
</evidence>
<evidence type="ECO:0000256" key="9">
    <source>
        <dbReference type="ARBA" id="ARBA00023209"/>
    </source>
</evidence>
<dbReference type="InterPro" id="IPR043130">
    <property type="entry name" value="CDP-OH_PTrfase_TM_dom"/>
</dbReference>
<dbReference type="NCBIfam" id="TIGR00560">
    <property type="entry name" value="pgsA"/>
    <property type="match status" value="1"/>
</dbReference>
<feature type="transmembrane region" description="Helical" evidence="13">
    <location>
        <begin position="142"/>
        <end position="160"/>
    </location>
</feature>
<dbReference type="GO" id="GO:0008444">
    <property type="term" value="F:CDP-diacylglycerol-glycerol-3-phosphate 3-phosphatidyltransferase activity"/>
    <property type="evidence" value="ECO:0007669"/>
    <property type="project" value="UniProtKB-UniRule"/>
</dbReference>
<evidence type="ECO:0000313" key="15">
    <source>
        <dbReference type="Proteomes" id="UP000203229"/>
    </source>
</evidence>
<evidence type="ECO:0000256" key="3">
    <source>
        <dbReference type="ARBA" id="ARBA00022516"/>
    </source>
</evidence>
<dbReference type="PANTHER" id="PTHR14269:SF11">
    <property type="entry name" value="CDP-DIACYLGLYCEROL--GLYCEROL-3-PHOSPHATE 3-PHOSPHATIDYLTRANSFERASE"/>
    <property type="match status" value="1"/>
</dbReference>
<evidence type="ECO:0000256" key="4">
    <source>
        <dbReference type="ARBA" id="ARBA00022679"/>
    </source>
</evidence>
<keyword evidence="8 13" id="KW-0472">Membrane</keyword>
<dbReference type="EC" id="2.7.8.5" evidence="11"/>
<keyword evidence="4 12" id="KW-0808">Transferase</keyword>
<evidence type="ECO:0000256" key="10">
    <source>
        <dbReference type="ARBA" id="ARBA00023264"/>
    </source>
</evidence>
<dbReference type="AlphaFoldDB" id="A0A222EN31"/>
<evidence type="ECO:0000256" key="11">
    <source>
        <dbReference type="NCBIfam" id="TIGR00560"/>
    </source>
</evidence>
<dbReference type="OrthoDB" id="9796672at2"/>
<evidence type="ECO:0000313" key="14">
    <source>
        <dbReference type="EMBL" id="ASP27926.1"/>
    </source>
</evidence>
<feature type="transmembrane region" description="Helical" evidence="13">
    <location>
        <begin position="88"/>
        <end position="110"/>
    </location>
</feature>
<keyword evidence="9" id="KW-0594">Phospholipid biosynthesis</keyword>
<keyword evidence="10" id="KW-1208">Phospholipid metabolism</keyword>
<dbReference type="PIRSF" id="PIRSF000847">
    <property type="entry name" value="Phos_ph_gly_syn"/>
    <property type="match status" value="1"/>
</dbReference>
<sequence>MNIANKITISRLFLIPIIIVLFLLSPKFYNVLDQSININDFHLPITDLVAGVLFIIASLTDFLDGYVARKLNQVTTFGKFFDAIADKLLTNSVIVLFSAAKVIPVWIGIILICRDFLIDVLRMILASNNVVLAANKMGKYRAAIIMIGLSILFFISYKNFSIVDIGYLYGEYGLINQMLLLPIYVGTILSISSAINYLVISKKALIKQTNE</sequence>
<dbReference type="EMBL" id="CP022535">
    <property type="protein sequence ID" value="ASP27926.1"/>
    <property type="molecule type" value="Genomic_DNA"/>
</dbReference>
<feature type="transmembrane region" description="Helical" evidence="13">
    <location>
        <begin position="12"/>
        <end position="29"/>
    </location>
</feature>
<comment type="similarity">
    <text evidence="2 12">Belongs to the CDP-alcohol phosphatidyltransferase class-I family.</text>
</comment>
<evidence type="ECO:0000256" key="2">
    <source>
        <dbReference type="ARBA" id="ARBA00010441"/>
    </source>
</evidence>
<dbReference type="Proteomes" id="UP000203229">
    <property type="component" value="Chromosome"/>
</dbReference>
<keyword evidence="5 13" id="KW-0812">Transmembrane</keyword>
<feature type="transmembrane region" description="Helical" evidence="13">
    <location>
        <begin position="116"/>
        <end position="135"/>
    </location>
</feature>
<organism evidence="14 15">
    <name type="scientific">Spiroplasma corruscae</name>
    <dbReference type="NCBI Taxonomy" id="216934"/>
    <lineage>
        <taxon>Bacteria</taxon>
        <taxon>Bacillati</taxon>
        <taxon>Mycoplasmatota</taxon>
        <taxon>Mollicutes</taxon>
        <taxon>Entomoplasmatales</taxon>
        <taxon>Spiroplasmataceae</taxon>
        <taxon>Spiroplasma</taxon>
    </lineage>
</organism>
<evidence type="ECO:0000256" key="1">
    <source>
        <dbReference type="ARBA" id="ARBA00004141"/>
    </source>
</evidence>
<feature type="transmembrane region" description="Helical" evidence="13">
    <location>
        <begin position="49"/>
        <end position="67"/>
    </location>
</feature>
<keyword evidence="15" id="KW-1185">Reference proteome</keyword>
<dbReference type="GO" id="GO:0016020">
    <property type="term" value="C:membrane"/>
    <property type="evidence" value="ECO:0007669"/>
    <property type="project" value="UniProtKB-SubCell"/>
</dbReference>